<dbReference type="Proteomes" id="UP000053660">
    <property type="component" value="Unassembled WGS sequence"/>
</dbReference>
<reference evidence="1 2" key="1">
    <citation type="submission" date="2014-03" db="EMBL/GenBank/DDBJ databases">
        <title>Draft genome of the hookworm Oesophagostomum dentatum.</title>
        <authorList>
            <person name="Mitreva M."/>
        </authorList>
    </citation>
    <scope>NUCLEOTIDE SEQUENCE [LARGE SCALE GENOMIC DNA]</scope>
    <source>
        <strain evidence="1 2">OD-Hann</strain>
    </source>
</reference>
<evidence type="ECO:0000313" key="2">
    <source>
        <dbReference type="Proteomes" id="UP000053660"/>
    </source>
</evidence>
<dbReference type="AlphaFoldDB" id="A0A0B1RUM0"/>
<dbReference type="EMBL" id="KN611423">
    <property type="protein sequence ID" value="KHJ76773.1"/>
    <property type="molecule type" value="Genomic_DNA"/>
</dbReference>
<sequence>MCTGLLYTLQVTVQFNRPGRMPGYGSQPQWWSNGMPESLYCSLLGCGR</sequence>
<protein>
    <submittedName>
        <fullName evidence="1">Uncharacterized protein</fullName>
    </submittedName>
</protein>
<gene>
    <name evidence="1" type="ORF">OESDEN_23607</name>
</gene>
<organism evidence="1 2">
    <name type="scientific">Oesophagostomum dentatum</name>
    <name type="common">Nodular worm</name>
    <dbReference type="NCBI Taxonomy" id="61180"/>
    <lineage>
        <taxon>Eukaryota</taxon>
        <taxon>Metazoa</taxon>
        <taxon>Ecdysozoa</taxon>
        <taxon>Nematoda</taxon>
        <taxon>Chromadorea</taxon>
        <taxon>Rhabditida</taxon>
        <taxon>Rhabditina</taxon>
        <taxon>Rhabditomorpha</taxon>
        <taxon>Strongyloidea</taxon>
        <taxon>Strongylidae</taxon>
        <taxon>Oesophagostomum</taxon>
    </lineage>
</organism>
<evidence type="ECO:0000313" key="1">
    <source>
        <dbReference type="EMBL" id="KHJ76773.1"/>
    </source>
</evidence>
<keyword evidence="2" id="KW-1185">Reference proteome</keyword>
<accession>A0A0B1RUM0</accession>
<proteinExistence type="predicted"/>
<name>A0A0B1RUM0_OESDE</name>